<dbReference type="Gene3D" id="2.10.70.40">
    <property type="entry name" value="peptidoglycan hydrolase"/>
    <property type="match status" value="1"/>
</dbReference>
<dbReference type="PRINTS" id="PR01002">
    <property type="entry name" value="FLGFLGJ"/>
</dbReference>
<organism evidence="13 14">
    <name type="scientific">Stenotrophomonas nematodicola</name>
    <dbReference type="NCBI Taxonomy" id="2656746"/>
    <lineage>
        <taxon>Bacteria</taxon>
        <taxon>Pseudomonadati</taxon>
        <taxon>Pseudomonadota</taxon>
        <taxon>Gammaproteobacteria</taxon>
        <taxon>Lysobacterales</taxon>
        <taxon>Lysobacteraceae</taxon>
        <taxon>Stenotrophomonas</taxon>
    </lineage>
</organism>
<dbReference type="Pfam" id="PF10135">
    <property type="entry name" value="Rod-binding"/>
    <property type="match status" value="1"/>
</dbReference>
<keyword evidence="10" id="KW-0961">Cell wall biogenesis/degradation</keyword>
<dbReference type="PANTHER" id="PTHR33308">
    <property type="entry name" value="PEPTIDOGLYCAN HYDROLASE FLGJ"/>
    <property type="match status" value="1"/>
</dbReference>
<dbReference type="Proteomes" id="UP001605261">
    <property type="component" value="Unassembled WGS sequence"/>
</dbReference>
<reference evidence="13 14" key="1">
    <citation type="submission" date="2024-09" db="EMBL/GenBank/DDBJ databases">
        <authorList>
            <consortium name="All-Russian atlas of soil microorganisms"/>
            <consortium name="as a basis for the search for new antimicrobial producers and enzymes with unique properties"/>
            <person name="Sokolova E.A."/>
            <person name="Voronina E.N."/>
        </authorList>
    </citation>
    <scope>NUCLEOTIDE SEQUENCE [LARGE SCALE GENOMIC DNA]</scope>
    <source>
        <strain evidence="13 14">AF-22b-331.1</strain>
    </source>
</reference>
<comment type="subcellular location">
    <subcellularLocation>
        <location evidence="2">Periplasm</location>
    </subcellularLocation>
</comment>
<evidence type="ECO:0000256" key="9">
    <source>
        <dbReference type="ARBA" id="ARBA00023295"/>
    </source>
</evidence>
<evidence type="ECO:0000256" key="10">
    <source>
        <dbReference type="ARBA" id="ARBA00023316"/>
    </source>
</evidence>
<keyword evidence="13" id="KW-0969">Cilium</keyword>
<comment type="function">
    <text evidence="1">Flagellum-specific muramidase which hydrolyzes the peptidoglycan layer to assemble the rod structure in the periplasmic space.</text>
</comment>
<evidence type="ECO:0000256" key="3">
    <source>
        <dbReference type="ARBA" id="ARBA00006880"/>
    </source>
</evidence>
<dbReference type="Pfam" id="PF01832">
    <property type="entry name" value="Glucosaminidase"/>
    <property type="match status" value="1"/>
</dbReference>
<accession>A0ABW7CUG2</accession>
<keyword evidence="14" id="KW-1185">Reference proteome</keyword>
<keyword evidence="7" id="KW-1005">Bacterial flagellum biogenesis</keyword>
<evidence type="ECO:0000259" key="12">
    <source>
        <dbReference type="SMART" id="SM00047"/>
    </source>
</evidence>
<keyword evidence="9" id="KW-0326">Glycosidase</keyword>
<dbReference type="InterPro" id="IPR002901">
    <property type="entry name" value="MGlyc_endo_b_GlcNAc-like_dom"/>
</dbReference>
<comment type="similarity">
    <text evidence="3">In the N-terminal section; belongs to the FlgJ family.</text>
</comment>
<keyword evidence="13" id="KW-0282">Flagellum</keyword>
<feature type="domain" description="Mannosyl-glycoprotein endo-beta-N-acetylglucosamidase-like" evidence="12">
    <location>
        <begin position="222"/>
        <end position="377"/>
    </location>
</feature>
<keyword evidence="6" id="KW-0574">Periplasm</keyword>
<evidence type="ECO:0000256" key="1">
    <source>
        <dbReference type="ARBA" id="ARBA00002954"/>
    </source>
</evidence>
<dbReference type="InterPro" id="IPR019301">
    <property type="entry name" value="Flagellar_prot_FlgJ_N"/>
</dbReference>
<dbReference type="SMART" id="SM00047">
    <property type="entry name" value="LYZ2"/>
    <property type="match status" value="1"/>
</dbReference>
<dbReference type="EMBL" id="JBHGCJ010000003">
    <property type="protein sequence ID" value="MFG6108587.1"/>
    <property type="molecule type" value="Genomic_DNA"/>
</dbReference>
<dbReference type="Gene3D" id="1.10.530.10">
    <property type="match status" value="1"/>
</dbReference>
<name>A0ABW7CUG2_9GAMM</name>
<dbReference type="RefSeq" id="WP_394161857.1">
    <property type="nucleotide sequence ID" value="NZ_JBHGCJ010000003.1"/>
</dbReference>
<dbReference type="InterPro" id="IPR051056">
    <property type="entry name" value="Glycosyl_Hydrolase_73"/>
</dbReference>
<evidence type="ECO:0000256" key="5">
    <source>
        <dbReference type="ARBA" id="ARBA00013433"/>
    </source>
</evidence>
<evidence type="ECO:0000256" key="6">
    <source>
        <dbReference type="ARBA" id="ARBA00022764"/>
    </source>
</evidence>
<comment type="caution">
    <text evidence="13">The sequence shown here is derived from an EMBL/GenBank/DDBJ whole genome shotgun (WGS) entry which is preliminary data.</text>
</comment>
<evidence type="ECO:0000313" key="13">
    <source>
        <dbReference type="EMBL" id="MFG6108587.1"/>
    </source>
</evidence>
<keyword evidence="13" id="KW-0966">Cell projection</keyword>
<evidence type="ECO:0000256" key="11">
    <source>
        <dbReference type="ARBA" id="ARBA00030835"/>
    </source>
</evidence>
<dbReference type="GO" id="GO:0016787">
    <property type="term" value="F:hydrolase activity"/>
    <property type="evidence" value="ECO:0007669"/>
    <property type="project" value="UniProtKB-KW"/>
</dbReference>
<evidence type="ECO:0000256" key="7">
    <source>
        <dbReference type="ARBA" id="ARBA00022795"/>
    </source>
</evidence>
<keyword evidence="8 13" id="KW-0378">Hydrolase</keyword>
<evidence type="ECO:0000256" key="8">
    <source>
        <dbReference type="ARBA" id="ARBA00022801"/>
    </source>
</evidence>
<evidence type="ECO:0000313" key="14">
    <source>
        <dbReference type="Proteomes" id="UP001605261"/>
    </source>
</evidence>
<dbReference type="PANTHER" id="PTHR33308:SF9">
    <property type="entry name" value="PEPTIDOGLYCAN HYDROLASE FLGJ"/>
    <property type="match status" value="1"/>
</dbReference>
<evidence type="ECO:0000256" key="2">
    <source>
        <dbReference type="ARBA" id="ARBA00004418"/>
    </source>
</evidence>
<evidence type="ECO:0000256" key="4">
    <source>
        <dbReference type="ARBA" id="ARBA00007974"/>
    </source>
</evidence>
<dbReference type="InterPro" id="IPR013377">
    <property type="entry name" value="FlgJ"/>
</dbReference>
<comment type="similarity">
    <text evidence="4">In the C-terminal section; belongs to the glycosyl hydrolase 73 family.</text>
</comment>
<protein>
    <recommendedName>
        <fullName evidence="5">Peptidoglycan hydrolase FlgJ</fullName>
    </recommendedName>
    <alternativeName>
        <fullName evidence="11">Muramidase FlgJ</fullName>
    </alternativeName>
</protein>
<dbReference type="NCBIfam" id="TIGR02541">
    <property type="entry name" value="flagell_FlgJ"/>
    <property type="match status" value="1"/>
</dbReference>
<proteinExistence type="inferred from homology"/>
<sequence length="409" mass="42686">MRITPALELNPAQANSPAKVDKVARQLEGQFAQMLVKSMRDASFGDSLFPAENTMFREMYDHKIAEAMTRGRGLGLSAMITRQLGGAEADAAKPTDTALNPAAALRAYRLNAPAAAPMALPASATPAGAPSEVEMLQQLRGADPSAVLQPMERALDLIAGRESSQMHEALGRSDPYTATAGVTDPTQENWAALANDRWSGVNDSAAPRGPSAVDTLAASTAAAQLGPHTPEGFVASIWGHAQQAARELGVDAKALVAQAALETGWGRKLVQRNGGGSSHNLFGIKATGWSGERASSGTHEYVDGVRRNETASFRAYTSVGDSFADYVKLLKNSPRYQNALQAGGDVRGFAQGLQKAGYATDPSYAAKIAAIAGGPTIERAIAAVGDASQRLGQTFASTASPTGLGVIRR</sequence>
<gene>
    <name evidence="13" type="primary">flgJ</name>
    <name evidence="13" type="ORF">ACEU0G_002576</name>
</gene>